<evidence type="ECO:0000313" key="3">
    <source>
        <dbReference type="Proteomes" id="UP000799539"/>
    </source>
</evidence>
<keyword evidence="3" id="KW-1185">Reference proteome</keyword>
<dbReference type="EMBL" id="ML992663">
    <property type="protein sequence ID" value="KAF2216844.1"/>
    <property type="molecule type" value="Genomic_DNA"/>
</dbReference>
<name>A0A6A6FU42_9PEZI</name>
<protein>
    <submittedName>
        <fullName evidence="2">Uncharacterized protein</fullName>
    </submittedName>
</protein>
<evidence type="ECO:0000313" key="2">
    <source>
        <dbReference type="EMBL" id="KAF2216844.1"/>
    </source>
</evidence>
<feature type="region of interest" description="Disordered" evidence="1">
    <location>
        <begin position="308"/>
        <end position="373"/>
    </location>
</feature>
<dbReference type="Proteomes" id="UP000799539">
    <property type="component" value="Unassembled WGS sequence"/>
</dbReference>
<evidence type="ECO:0000256" key="1">
    <source>
        <dbReference type="SAM" id="MobiDB-lite"/>
    </source>
</evidence>
<feature type="compositionally biased region" description="Polar residues" evidence="1">
    <location>
        <begin position="1"/>
        <end position="14"/>
    </location>
</feature>
<dbReference type="OrthoDB" id="5336565at2759"/>
<feature type="compositionally biased region" description="Polar residues" evidence="1">
    <location>
        <begin position="322"/>
        <end position="336"/>
    </location>
</feature>
<feature type="region of interest" description="Disordered" evidence="1">
    <location>
        <begin position="1"/>
        <end position="28"/>
    </location>
</feature>
<gene>
    <name evidence="2" type="ORF">CERZMDRAFT_92916</name>
</gene>
<proteinExistence type="predicted"/>
<dbReference type="AlphaFoldDB" id="A0A6A6FU42"/>
<feature type="compositionally biased region" description="Basic and acidic residues" evidence="1">
    <location>
        <begin position="338"/>
        <end position="348"/>
    </location>
</feature>
<organism evidence="2 3">
    <name type="scientific">Cercospora zeae-maydis SCOH1-5</name>
    <dbReference type="NCBI Taxonomy" id="717836"/>
    <lineage>
        <taxon>Eukaryota</taxon>
        <taxon>Fungi</taxon>
        <taxon>Dikarya</taxon>
        <taxon>Ascomycota</taxon>
        <taxon>Pezizomycotina</taxon>
        <taxon>Dothideomycetes</taxon>
        <taxon>Dothideomycetidae</taxon>
        <taxon>Mycosphaerellales</taxon>
        <taxon>Mycosphaerellaceae</taxon>
        <taxon>Cercospora</taxon>
    </lineage>
</organism>
<sequence>MSSQTPGDNRSFRSSGVDRASSATSLTSSNTKISVYEADLARQLLEYNNYFGPGASVRPGNEAELRARLSQYRRSLSPSRYSDSKFRDFEQVNADCKNEDEVVSRVITPYFTDYFRSRQGYGRDTYAQNTQMKNLKPLCNKGTSEMKDLKPDFCRGVAPNDVDQELLRSNLRGTIQGKKGGPVAVNDFLDVKGPDGSNKVLEVQATQNGSAGARAMHHLRTYGLHAGTEADGIARSFSMTYNAGTIVPYVSHVHPPADVDGQETTYTTRIGGEYMLGSPAQFRAGLTLYRNATEEAYRYRRESVEAANARASTSREQARQMPVSTDWVQPRTTAVTEGSRRSISDVDQHSSQGDRSAKRIQRGTDQNGEMPLTQEDFEVWAQGLRRCVRASAENRVSSLPPGIVTGDRPSGQREYFWRIYAAVIKEAEDCEGTMQAFNNDVDLLEIIVVLDK</sequence>
<accession>A0A6A6FU42</accession>
<reference evidence="2" key="1">
    <citation type="journal article" date="2020" name="Stud. Mycol.">
        <title>101 Dothideomycetes genomes: a test case for predicting lifestyles and emergence of pathogens.</title>
        <authorList>
            <person name="Haridas S."/>
            <person name="Albert R."/>
            <person name="Binder M."/>
            <person name="Bloem J."/>
            <person name="Labutti K."/>
            <person name="Salamov A."/>
            <person name="Andreopoulos B."/>
            <person name="Baker S."/>
            <person name="Barry K."/>
            <person name="Bills G."/>
            <person name="Bluhm B."/>
            <person name="Cannon C."/>
            <person name="Castanera R."/>
            <person name="Culley D."/>
            <person name="Daum C."/>
            <person name="Ezra D."/>
            <person name="Gonzalez J."/>
            <person name="Henrissat B."/>
            <person name="Kuo A."/>
            <person name="Liang C."/>
            <person name="Lipzen A."/>
            <person name="Lutzoni F."/>
            <person name="Magnuson J."/>
            <person name="Mondo S."/>
            <person name="Nolan M."/>
            <person name="Ohm R."/>
            <person name="Pangilinan J."/>
            <person name="Park H.-J."/>
            <person name="Ramirez L."/>
            <person name="Alfaro M."/>
            <person name="Sun H."/>
            <person name="Tritt A."/>
            <person name="Yoshinaga Y."/>
            <person name="Zwiers L.-H."/>
            <person name="Turgeon B."/>
            <person name="Goodwin S."/>
            <person name="Spatafora J."/>
            <person name="Crous P."/>
            <person name="Grigoriev I."/>
        </authorList>
    </citation>
    <scope>NUCLEOTIDE SEQUENCE</scope>
    <source>
        <strain evidence="2">SCOH1-5</strain>
    </source>
</reference>